<protein>
    <submittedName>
        <fullName evidence="1">Uncharacterized protein</fullName>
    </submittedName>
</protein>
<reference evidence="1 2" key="1">
    <citation type="submission" date="2020-08" db="EMBL/GenBank/DDBJ databases">
        <title>Genomic Encyclopedia of Type Strains, Phase IV (KMG-IV): sequencing the most valuable type-strain genomes for metagenomic binning, comparative biology and taxonomic classification.</title>
        <authorList>
            <person name="Goeker M."/>
        </authorList>
    </citation>
    <scope>NUCLEOTIDE SEQUENCE [LARGE SCALE GENOMIC DNA]</scope>
    <source>
        <strain evidence="1 2">YIM 65646</strain>
    </source>
</reference>
<dbReference type="EMBL" id="JACHGT010000013">
    <property type="protein sequence ID" value="MBB6037808.1"/>
    <property type="molecule type" value="Genomic_DNA"/>
</dbReference>
<gene>
    <name evidence="1" type="ORF">HNR73_005686</name>
</gene>
<keyword evidence="2" id="KW-1185">Reference proteome</keyword>
<sequence>MRYPVEVRLSQPQARPRMDSLQQVGAESLLRLNLWQLMTTEGLTGKGTEAELHITDLHVCTKPGGAHVIVPLDAINLAEAERATATMVRHTLDSSVLLADWRIAHCGVKLDESLLGDTPERAECATSPLSVEPAPPERPPTPPDVMRERLLLASLRPSPFPLRAFGYDPEAAPGDSTDELTARLAAGAVQDIAFRATRHVLRDHRSLSLSRLADIDEMGVYGLLPPAYRRRYDASFSNWMLITVVDMAARLGRPGWTPPANIAEALALHIIITTAERKILHEKLAAEARIAPAFVALRAYAFDNDHHERLYTASEDAGLDPVFEHMDFAPGGLVSWFAPGKHGHPYFIAQLGDRPTVFDEAAALGADDAAAQLRAELGLDPQNLFTVTDLAAVGIVEGTWQATSPAVQPEVPISKGDLWRVLCYHRHSAQRWFRSWCAKLGLDENSTIDDLADAHGGDLREPLQAFGGWLTDPTRSLPSGHTVGQLAGTQHGVFCDIVAHNLSTIVEYNKAGGLRQGLLIAAARGGLSSTRYGTPGWPSTVELVAPMLTEPNHPDWGPHAAAHGGIAALLPVYAGDEFSEVRDTLTAKPWRVDSATADCVVTALLTKLTASH</sequence>
<name>A0A841FVP8_9ACTN</name>
<evidence type="ECO:0000313" key="2">
    <source>
        <dbReference type="Proteomes" id="UP000548476"/>
    </source>
</evidence>
<dbReference type="RefSeq" id="WP_184790610.1">
    <property type="nucleotide sequence ID" value="NZ_BONT01000053.1"/>
</dbReference>
<evidence type="ECO:0000313" key="1">
    <source>
        <dbReference type="EMBL" id="MBB6037808.1"/>
    </source>
</evidence>
<comment type="caution">
    <text evidence="1">The sequence shown here is derived from an EMBL/GenBank/DDBJ whole genome shotgun (WGS) entry which is preliminary data.</text>
</comment>
<accession>A0A841FVP8</accession>
<organism evidence="1 2">
    <name type="scientific">Phytomonospora endophytica</name>
    <dbReference type="NCBI Taxonomy" id="714109"/>
    <lineage>
        <taxon>Bacteria</taxon>
        <taxon>Bacillati</taxon>
        <taxon>Actinomycetota</taxon>
        <taxon>Actinomycetes</taxon>
        <taxon>Micromonosporales</taxon>
        <taxon>Micromonosporaceae</taxon>
        <taxon>Phytomonospora</taxon>
    </lineage>
</organism>
<proteinExistence type="predicted"/>
<dbReference type="Proteomes" id="UP000548476">
    <property type="component" value="Unassembled WGS sequence"/>
</dbReference>
<dbReference type="AlphaFoldDB" id="A0A841FVP8"/>